<feature type="region of interest" description="Disordered" evidence="1">
    <location>
        <begin position="94"/>
        <end position="118"/>
    </location>
</feature>
<reference evidence="4" key="1">
    <citation type="submission" date="2017-02" db="UniProtKB">
        <authorList>
            <consortium name="WormBaseParasite"/>
        </authorList>
    </citation>
    <scope>IDENTIFICATION</scope>
</reference>
<accession>A0A0R3T248</accession>
<dbReference type="WBParaSite" id="HNAJ_0000098701-mRNA-1">
    <property type="protein sequence ID" value="HNAJ_0000098701-mRNA-1"/>
    <property type="gene ID" value="HNAJ_0000098701"/>
</dbReference>
<evidence type="ECO:0000313" key="3">
    <source>
        <dbReference type="Proteomes" id="UP000278807"/>
    </source>
</evidence>
<evidence type="ECO:0000313" key="2">
    <source>
        <dbReference type="EMBL" id="VDN96846.1"/>
    </source>
</evidence>
<dbReference type="OrthoDB" id="6264611at2759"/>
<sequence length="191" mass="21355">MIHVASSGEMPFVSNVRKTRSIRTKIQNQSPVKAAKLAIKTRASEKLNAQEFKRIKLVTVLSDGSVDVKHRSEHLRAALGRLRQTILHSVFDRRHTHHKKHSAPSCSRSAASKPTKAVRTVGLPSRTYTVCEECSRRCANLDVIMEEDFDEDSLSEEIETKIQLKSSPFSMPSVSMKSHSLTPVYSSLLSV</sequence>
<evidence type="ECO:0000256" key="1">
    <source>
        <dbReference type="SAM" id="MobiDB-lite"/>
    </source>
</evidence>
<dbReference type="AlphaFoldDB" id="A0A0R3T248"/>
<evidence type="ECO:0000313" key="4">
    <source>
        <dbReference type="WBParaSite" id="HNAJ_0000098701-mRNA-1"/>
    </source>
</evidence>
<gene>
    <name evidence="2" type="ORF">HNAJ_LOCUS987</name>
</gene>
<name>A0A0R3T248_RODNA</name>
<dbReference type="Proteomes" id="UP000278807">
    <property type="component" value="Unassembled WGS sequence"/>
</dbReference>
<protein>
    <submittedName>
        <fullName evidence="4">MADS-box domain-containing protein</fullName>
    </submittedName>
</protein>
<reference evidence="2 3" key="2">
    <citation type="submission" date="2018-11" db="EMBL/GenBank/DDBJ databases">
        <authorList>
            <consortium name="Pathogen Informatics"/>
        </authorList>
    </citation>
    <scope>NUCLEOTIDE SEQUENCE [LARGE SCALE GENOMIC DNA]</scope>
</reference>
<organism evidence="4">
    <name type="scientific">Rodentolepis nana</name>
    <name type="common">Dwarf tapeworm</name>
    <name type="synonym">Hymenolepis nana</name>
    <dbReference type="NCBI Taxonomy" id="102285"/>
    <lineage>
        <taxon>Eukaryota</taxon>
        <taxon>Metazoa</taxon>
        <taxon>Spiralia</taxon>
        <taxon>Lophotrochozoa</taxon>
        <taxon>Platyhelminthes</taxon>
        <taxon>Cestoda</taxon>
        <taxon>Eucestoda</taxon>
        <taxon>Cyclophyllidea</taxon>
        <taxon>Hymenolepididae</taxon>
        <taxon>Rodentolepis</taxon>
    </lineage>
</organism>
<proteinExistence type="predicted"/>
<dbReference type="EMBL" id="UZAE01000338">
    <property type="protein sequence ID" value="VDN96846.1"/>
    <property type="molecule type" value="Genomic_DNA"/>
</dbReference>
<keyword evidence="3" id="KW-1185">Reference proteome</keyword>